<dbReference type="SUPFAM" id="SSF117281">
    <property type="entry name" value="Kelch motif"/>
    <property type="match status" value="1"/>
</dbReference>
<dbReference type="InterPro" id="IPR015915">
    <property type="entry name" value="Kelch-typ_b-propeller"/>
</dbReference>
<dbReference type="InterPro" id="IPR011333">
    <property type="entry name" value="SKP1/BTB/POZ_sf"/>
</dbReference>
<accession>A0AAW2Z9M8</accession>
<dbReference type="SMART" id="SM00225">
    <property type="entry name" value="BTB"/>
    <property type="match status" value="1"/>
</dbReference>
<dbReference type="Pfam" id="PF24681">
    <property type="entry name" value="Kelch_KLHDC2_KLHL20_DRC7"/>
    <property type="match status" value="1"/>
</dbReference>
<sequence>MAGVQLVTDVEETIWSFGGVTSDGQYQNTFMNLTSRDWVVLHTYDPPPPRSNHSMCVHSNYLYVFGGINHTGVLSDMYRYNIHNRSWSKIDMTGPCPTLAFASRLIPHDNNVILYGGFNGHDWNDTVLEFNVTERSWTLHHRRDEDEQPAYATCEMLSGGLVVIGGTWQNSAPAPNQHILVIKNQIEAKTEVINGKWNKKTRNSTLVGARVLENQFMNNLFLHTDLNIVAIKEWFHSRNPDLFNLRIIYQEDCNHQENIIYCNTSIIKQSSVLRNMKKTENKTQNGIQYVIYANHDYILNKYSPELLEKAIGFLYFNQITNVLMKHELDDKLITSALSQEQIQELYCIAVDLKIPLLQNILCGDADFKSINSHNYGSYMLDMIDELLEIQQYSTAVSTVEWNLNRSSDMIRMVSVDSDAYILAHKGLLMYRSDYFKGMFRVSLLETKNNELFLEDTNIYSMKTLVSYMYTGQLPVISPKYSLDMYMVSHQFQIKEAQVWLRGIIKKNVEIDTVCYVLHIADMMNDENMLKFCIQHFASKYHLIEKDDHFQYLPSTLKSRLYVASTKT</sequence>
<gene>
    <name evidence="4" type="ORF">AKO1_001776</name>
</gene>
<keyword evidence="1" id="KW-0880">Kelch repeat</keyword>
<dbReference type="Pfam" id="PF00651">
    <property type="entry name" value="BTB"/>
    <property type="match status" value="1"/>
</dbReference>
<comment type="caution">
    <text evidence="4">The sequence shown here is derived from an EMBL/GenBank/DDBJ whole genome shotgun (WGS) entry which is preliminary data.</text>
</comment>
<organism evidence="4 5">
    <name type="scientific">Acrasis kona</name>
    <dbReference type="NCBI Taxonomy" id="1008807"/>
    <lineage>
        <taxon>Eukaryota</taxon>
        <taxon>Discoba</taxon>
        <taxon>Heterolobosea</taxon>
        <taxon>Tetramitia</taxon>
        <taxon>Eutetramitia</taxon>
        <taxon>Acrasidae</taxon>
        <taxon>Acrasis</taxon>
    </lineage>
</organism>
<evidence type="ECO:0000256" key="2">
    <source>
        <dbReference type="ARBA" id="ARBA00022737"/>
    </source>
</evidence>
<dbReference type="EMBL" id="JAOPGA020001201">
    <property type="protein sequence ID" value="KAL0486099.1"/>
    <property type="molecule type" value="Genomic_DNA"/>
</dbReference>
<dbReference type="SUPFAM" id="SSF54695">
    <property type="entry name" value="POZ domain"/>
    <property type="match status" value="1"/>
</dbReference>
<dbReference type="Gene3D" id="2.120.10.80">
    <property type="entry name" value="Kelch-type beta propeller"/>
    <property type="match status" value="1"/>
</dbReference>
<keyword evidence="2" id="KW-0677">Repeat</keyword>
<evidence type="ECO:0000313" key="5">
    <source>
        <dbReference type="Proteomes" id="UP001431209"/>
    </source>
</evidence>
<reference evidence="4 5" key="1">
    <citation type="submission" date="2024-03" db="EMBL/GenBank/DDBJ databases">
        <title>The Acrasis kona genome and developmental transcriptomes reveal deep origins of eukaryotic multicellular pathways.</title>
        <authorList>
            <person name="Sheikh S."/>
            <person name="Fu C.-J."/>
            <person name="Brown M.W."/>
            <person name="Baldauf S.L."/>
        </authorList>
    </citation>
    <scope>NUCLEOTIDE SEQUENCE [LARGE SCALE GENOMIC DNA]</scope>
    <source>
        <strain evidence="4 5">ATCC MYA-3509</strain>
    </source>
</reference>
<protein>
    <recommendedName>
        <fullName evidence="3">BTB domain-containing protein</fullName>
    </recommendedName>
</protein>
<dbReference type="PANTHER" id="PTHR46093:SF18">
    <property type="entry name" value="FIBRONECTIN TYPE-III DOMAIN-CONTAINING PROTEIN"/>
    <property type="match status" value="1"/>
</dbReference>
<dbReference type="AlphaFoldDB" id="A0AAW2Z9M8"/>
<dbReference type="Gene3D" id="3.30.710.10">
    <property type="entry name" value="Potassium Channel Kv1.1, Chain A"/>
    <property type="match status" value="1"/>
</dbReference>
<evidence type="ECO:0000313" key="4">
    <source>
        <dbReference type="EMBL" id="KAL0486099.1"/>
    </source>
</evidence>
<dbReference type="PROSITE" id="PS50097">
    <property type="entry name" value="BTB"/>
    <property type="match status" value="1"/>
</dbReference>
<evidence type="ECO:0000259" key="3">
    <source>
        <dbReference type="PROSITE" id="PS50097"/>
    </source>
</evidence>
<dbReference type="PANTHER" id="PTHR46093">
    <property type="entry name" value="ACYL-COA-BINDING DOMAIN-CONTAINING PROTEIN 5"/>
    <property type="match status" value="1"/>
</dbReference>
<dbReference type="Proteomes" id="UP001431209">
    <property type="component" value="Unassembled WGS sequence"/>
</dbReference>
<name>A0AAW2Z9M8_9EUKA</name>
<dbReference type="InterPro" id="IPR000210">
    <property type="entry name" value="BTB/POZ_dom"/>
</dbReference>
<feature type="domain" description="BTB" evidence="3">
    <location>
        <begin position="407"/>
        <end position="477"/>
    </location>
</feature>
<keyword evidence="5" id="KW-1185">Reference proteome</keyword>
<proteinExistence type="predicted"/>
<evidence type="ECO:0000256" key="1">
    <source>
        <dbReference type="ARBA" id="ARBA00022441"/>
    </source>
</evidence>